<sequence length="70" mass="8141">MEFDLQDNQIRDLMKVDFLKLEEGSRFKKDELKQLGPNIQQGQHNSEIEAELPCLYSGNLEMKSICIINN</sequence>
<protein>
    <submittedName>
        <fullName evidence="1">Uncharacterized protein</fullName>
    </submittedName>
</protein>
<evidence type="ECO:0000313" key="2">
    <source>
        <dbReference type="Proteomes" id="UP000683925"/>
    </source>
</evidence>
<evidence type="ECO:0000313" key="1">
    <source>
        <dbReference type="EMBL" id="CAD8147537.1"/>
    </source>
</evidence>
<dbReference type="Proteomes" id="UP000683925">
    <property type="component" value="Unassembled WGS sequence"/>
</dbReference>
<proteinExistence type="predicted"/>
<gene>
    <name evidence="1" type="ORF">POCTA_138.1.T0200074</name>
</gene>
<dbReference type="AlphaFoldDB" id="A0A8S1T7C0"/>
<dbReference type="OrthoDB" id="8191639at2759"/>
<name>A0A8S1T7C0_PAROT</name>
<keyword evidence="2" id="KW-1185">Reference proteome</keyword>
<comment type="caution">
    <text evidence="1">The sequence shown here is derived from an EMBL/GenBank/DDBJ whole genome shotgun (WGS) entry which is preliminary data.</text>
</comment>
<accession>A0A8S1T7C0</accession>
<organism evidence="1 2">
    <name type="scientific">Paramecium octaurelia</name>
    <dbReference type="NCBI Taxonomy" id="43137"/>
    <lineage>
        <taxon>Eukaryota</taxon>
        <taxon>Sar</taxon>
        <taxon>Alveolata</taxon>
        <taxon>Ciliophora</taxon>
        <taxon>Intramacronucleata</taxon>
        <taxon>Oligohymenophorea</taxon>
        <taxon>Peniculida</taxon>
        <taxon>Parameciidae</taxon>
        <taxon>Paramecium</taxon>
    </lineage>
</organism>
<reference evidence="1" key="1">
    <citation type="submission" date="2021-01" db="EMBL/GenBank/DDBJ databases">
        <authorList>
            <consortium name="Genoscope - CEA"/>
            <person name="William W."/>
        </authorList>
    </citation>
    <scope>NUCLEOTIDE SEQUENCE</scope>
</reference>
<dbReference type="EMBL" id="CAJJDP010000020">
    <property type="protein sequence ID" value="CAD8147537.1"/>
    <property type="molecule type" value="Genomic_DNA"/>
</dbReference>